<dbReference type="STRING" id="1648404.CP97_11315"/>
<dbReference type="Pfam" id="PF10150">
    <property type="entry name" value="RNase_E_G"/>
    <property type="match status" value="1"/>
</dbReference>
<sequence length="325" mass="35107">MADAAADGWLVEQGIGEERALFYRDGNVMAARLRWPGGLEPGAVVEGLLVSRTRGSTRGHAVFPNGEEALVDKLPRHASEGARMRFAVTRAAMGEAHRIKLAQVRPTQEPERPAPALTAILPGARTIFAFAHGDWENISDLAFEGTVSFSGGSLHFAPTPAMVMVDVDGHLPPRDLALAAVEPIARAITLLGMGGMIGIDFPTLEAKADRKTVDIALEAALADFDHERTAMNGFGFVQIVARFERPSILHLFQHDRAGAAVRLLLRRAETLTGPGRIELAAHPAVMARLSEDWLGKLRQRTGKELSMRPDATLALDAPHAQLIPR</sequence>
<feature type="domain" description="RNA-binding protein AU-1/Ribonuclease E/G" evidence="3">
    <location>
        <begin position="142"/>
        <end position="237"/>
    </location>
</feature>
<dbReference type="Proteomes" id="UP000059113">
    <property type="component" value="Chromosome"/>
</dbReference>
<dbReference type="RefSeq" id="WP_048886024.1">
    <property type="nucleotide sequence ID" value="NZ_CP011310.1"/>
</dbReference>
<organism evidence="4 5">
    <name type="scientific">Aurantiacibacter atlanticus</name>
    <dbReference type="NCBI Taxonomy" id="1648404"/>
    <lineage>
        <taxon>Bacteria</taxon>
        <taxon>Pseudomonadati</taxon>
        <taxon>Pseudomonadota</taxon>
        <taxon>Alphaproteobacteria</taxon>
        <taxon>Sphingomonadales</taxon>
        <taxon>Erythrobacteraceae</taxon>
        <taxon>Aurantiacibacter</taxon>
    </lineage>
</organism>
<dbReference type="AlphaFoldDB" id="A0A0H4VHL9"/>
<keyword evidence="2" id="KW-0694">RNA-binding</keyword>
<proteinExistence type="predicted"/>
<dbReference type="KEGG" id="ery:CP97_11315"/>
<evidence type="ECO:0000256" key="1">
    <source>
        <dbReference type="ARBA" id="ARBA00022801"/>
    </source>
</evidence>
<evidence type="ECO:0000313" key="5">
    <source>
        <dbReference type="Proteomes" id="UP000059113"/>
    </source>
</evidence>
<dbReference type="InterPro" id="IPR019307">
    <property type="entry name" value="RNA-bd_AU-1/RNase_E/G"/>
</dbReference>
<keyword evidence="1" id="KW-0378">Hydrolase</keyword>
<dbReference type="EMBL" id="CP011310">
    <property type="protein sequence ID" value="AKQ42489.1"/>
    <property type="molecule type" value="Genomic_DNA"/>
</dbReference>
<evidence type="ECO:0000256" key="2">
    <source>
        <dbReference type="ARBA" id="ARBA00022884"/>
    </source>
</evidence>
<reference evidence="5" key="2">
    <citation type="submission" date="2015-04" db="EMBL/GenBank/DDBJ databases">
        <title>The complete genome sequence of Erythrobacter sp. s21-N3.</title>
        <authorList>
            <person name="Zhuang L."/>
            <person name="Liu Y."/>
            <person name="Shao Z."/>
        </authorList>
    </citation>
    <scope>NUCLEOTIDE SEQUENCE [LARGE SCALE GENOMIC DNA]</scope>
    <source>
        <strain evidence="5">s21-N3</strain>
    </source>
</reference>
<name>A0A0H4VHL9_9SPHN</name>
<dbReference type="GO" id="GO:0016787">
    <property type="term" value="F:hydrolase activity"/>
    <property type="evidence" value="ECO:0007669"/>
    <property type="project" value="UniProtKB-KW"/>
</dbReference>
<accession>A0A0H4VHL9</accession>
<keyword evidence="5" id="KW-1185">Reference proteome</keyword>
<reference evidence="4 5" key="1">
    <citation type="journal article" date="2015" name="Int. J. Syst. Evol. Microbiol.">
        <title>Erythrobacter atlanticus sp. nov., a bacterium from ocean sediment able to degrade polycyclic aromatic hydrocarbons.</title>
        <authorList>
            <person name="Zhuang L."/>
            <person name="Liu Y."/>
            <person name="Wang L."/>
            <person name="Wang W."/>
            <person name="Shao Z."/>
        </authorList>
    </citation>
    <scope>NUCLEOTIDE SEQUENCE [LARGE SCALE GENOMIC DNA]</scope>
    <source>
        <strain evidence="5">s21-N3</strain>
    </source>
</reference>
<dbReference type="PATRIC" id="fig|1648404.4.peg.2355"/>
<evidence type="ECO:0000259" key="3">
    <source>
        <dbReference type="Pfam" id="PF10150"/>
    </source>
</evidence>
<dbReference type="GO" id="GO:0003723">
    <property type="term" value="F:RNA binding"/>
    <property type="evidence" value="ECO:0007669"/>
    <property type="project" value="UniProtKB-KW"/>
</dbReference>
<evidence type="ECO:0000313" key="4">
    <source>
        <dbReference type="EMBL" id="AKQ42489.1"/>
    </source>
</evidence>
<protein>
    <submittedName>
        <fullName evidence="4">Ribonuclease</fullName>
    </submittedName>
</protein>
<gene>
    <name evidence="4" type="ORF">CP97_11315</name>
</gene>